<feature type="domain" description="CBS" evidence="2">
    <location>
        <begin position="127"/>
        <end position="185"/>
    </location>
</feature>
<dbReference type="PROSITE" id="PS51371">
    <property type="entry name" value="CBS"/>
    <property type="match status" value="1"/>
</dbReference>
<reference evidence="3" key="1">
    <citation type="submission" date="2019-11" db="EMBL/GenBank/DDBJ databases">
        <title>Characterization of Clostridium perfringens isolates from swine manure treated agricultural soils.</title>
        <authorList>
            <person name="Wushke S.T."/>
        </authorList>
    </citation>
    <scope>NUCLEOTIDE SEQUENCE</scope>
    <source>
        <strain evidence="3">X62</strain>
    </source>
</reference>
<dbReference type="InterPro" id="IPR000644">
    <property type="entry name" value="CBS_dom"/>
</dbReference>
<dbReference type="InterPro" id="IPR038763">
    <property type="entry name" value="DHH_sf"/>
</dbReference>
<organism evidence="3 4">
    <name type="scientific">Clostridium perfringens</name>
    <dbReference type="NCBI Taxonomy" id="1502"/>
    <lineage>
        <taxon>Bacteria</taxon>
        <taxon>Bacillati</taxon>
        <taxon>Bacillota</taxon>
        <taxon>Clostridia</taxon>
        <taxon>Eubacteriales</taxon>
        <taxon>Clostridiaceae</taxon>
        <taxon>Clostridium</taxon>
    </lineage>
</organism>
<protein>
    <submittedName>
        <fullName evidence="3">CBS domain-containing protein</fullName>
    </submittedName>
</protein>
<evidence type="ECO:0000313" key="3">
    <source>
        <dbReference type="EMBL" id="MDZ7542590.1"/>
    </source>
</evidence>
<evidence type="ECO:0000313" key="4">
    <source>
        <dbReference type="Proteomes" id="UP001288944"/>
    </source>
</evidence>
<feature type="non-terminal residue" evidence="3">
    <location>
        <position position="234"/>
    </location>
</feature>
<evidence type="ECO:0000256" key="1">
    <source>
        <dbReference type="PROSITE-ProRule" id="PRU00703"/>
    </source>
</evidence>
<feature type="non-terminal residue" evidence="3">
    <location>
        <position position="1"/>
    </location>
</feature>
<comment type="caution">
    <text evidence="3">The sequence shown here is derived from an EMBL/GenBank/DDBJ whole genome shotgun (WGS) entry which is preliminary data.</text>
</comment>
<dbReference type="InterPro" id="IPR028979">
    <property type="entry name" value="Ser_kin/Pase_Hpr-like_N_sf"/>
</dbReference>
<dbReference type="SMART" id="SM00116">
    <property type="entry name" value="CBS"/>
    <property type="match status" value="1"/>
</dbReference>
<sequence length="234" mass="26045">DIWDNRILAKSSTSLENIIDTLSAKEIYVDTARKNFPGKIVVTAMQPDSMKDHIEEGDIAIVGDREEVQNALLDLKISLMIITGSHAPSTAIIEKAREANISIITTPHDSFTASRLIIQSIPVGYVMIKDNLVTFSTDELVEDVKKVMIDTRYRSYPVIGVNGKVLGAVSRYHLISNYKKKIIQVDHNERSQTVDGLEEAEILEIIDHHRVADIQTSGPLYFRSEPIGSTSTIV</sequence>
<dbReference type="InterPro" id="IPR010766">
    <property type="entry name" value="DRTGG"/>
</dbReference>
<dbReference type="EMBL" id="WNUR01000286">
    <property type="protein sequence ID" value="MDZ7542590.1"/>
    <property type="molecule type" value="Genomic_DNA"/>
</dbReference>
<dbReference type="SUPFAM" id="SSF54631">
    <property type="entry name" value="CBS-domain pair"/>
    <property type="match status" value="1"/>
</dbReference>
<dbReference type="InterPro" id="IPR046342">
    <property type="entry name" value="CBS_dom_sf"/>
</dbReference>
<name>A0AAW9K6K0_CLOPF</name>
<dbReference type="SUPFAM" id="SSF64182">
    <property type="entry name" value="DHH phosphoesterases"/>
    <property type="match status" value="1"/>
</dbReference>
<keyword evidence="1" id="KW-0129">CBS domain</keyword>
<proteinExistence type="predicted"/>
<dbReference type="Gene3D" id="3.90.1640.10">
    <property type="entry name" value="inorganic pyrophosphatase (n-terminal core)"/>
    <property type="match status" value="1"/>
</dbReference>
<accession>A0AAW9K6K0</accession>
<dbReference type="Pfam" id="PF01368">
    <property type="entry name" value="DHH"/>
    <property type="match status" value="1"/>
</dbReference>
<dbReference type="AlphaFoldDB" id="A0AAW9K6K0"/>
<dbReference type="InterPro" id="IPR001667">
    <property type="entry name" value="DDH_dom"/>
</dbReference>
<dbReference type="SUPFAM" id="SSF75138">
    <property type="entry name" value="HprK N-terminal domain-like"/>
    <property type="match status" value="1"/>
</dbReference>
<gene>
    <name evidence="3" type="ORF">GNF83_15550</name>
</gene>
<dbReference type="Gene3D" id="3.40.1390.20">
    <property type="entry name" value="HprK N-terminal domain-like"/>
    <property type="match status" value="1"/>
</dbReference>
<dbReference type="Pfam" id="PF07085">
    <property type="entry name" value="DRTGG"/>
    <property type="match status" value="1"/>
</dbReference>
<evidence type="ECO:0000259" key="2">
    <source>
        <dbReference type="PROSITE" id="PS51371"/>
    </source>
</evidence>
<dbReference type="Proteomes" id="UP001288944">
    <property type="component" value="Unassembled WGS sequence"/>
</dbReference>